<evidence type="ECO:0000256" key="7">
    <source>
        <dbReference type="ARBA" id="ARBA00023010"/>
    </source>
</evidence>
<evidence type="ECO:0000313" key="12">
    <source>
        <dbReference type="Proteomes" id="UP000596929"/>
    </source>
</evidence>
<feature type="transmembrane region" description="Helical" evidence="9">
    <location>
        <begin position="125"/>
        <end position="142"/>
    </location>
</feature>
<comment type="similarity">
    <text evidence="9">Belongs to the SecD/SecF family. SecF subfamily.</text>
</comment>
<feature type="transmembrane region" description="Helical" evidence="9">
    <location>
        <begin position="251"/>
        <end position="275"/>
    </location>
</feature>
<organism evidence="11 12">
    <name type="scientific">Clostridium hominis</name>
    <dbReference type="NCBI Taxonomy" id="2763036"/>
    <lineage>
        <taxon>Bacteria</taxon>
        <taxon>Bacillati</taxon>
        <taxon>Bacillota</taxon>
        <taxon>Clostridia</taxon>
        <taxon>Eubacteriales</taxon>
        <taxon>Clostridiaceae</taxon>
        <taxon>Clostridium</taxon>
    </lineage>
</organism>
<dbReference type="InterPro" id="IPR022813">
    <property type="entry name" value="SecD/SecF_arch_bac"/>
</dbReference>
<feature type="transmembrane region" description="Helical" evidence="9">
    <location>
        <begin position="176"/>
        <end position="197"/>
    </location>
</feature>
<feature type="transmembrane region" description="Helical" evidence="9">
    <location>
        <begin position="228"/>
        <end position="245"/>
    </location>
</feature>
<evidence type="ECO:0000259" key="10">
    <source>
        <dbReference type="Pfam" id="PF02355"/>
    </source>
</evidence>
<feature type="transmembrane region" description="Helical" evidence="9">
    <location>
        <begin position="149"/>
        <end position="170"/>
    </location>
</feature>
<feature type="transmembrane region" description="Helical" evidence="9">
    <location>
        <begin position="10"/>
        <end position="28"/>
    </location>
</feature>
<gene>
    <name evidence="9 11" type="primary">secF</name>
    <name evidence="11" type="ORF">H8S20_00575</name>
</gene>
<name>A0ABR7D7M3_9CLOT</name>
<dbReference type="InterPro" id="IPR055344">
    <property type="entry name" value="SecD_SecF_C_bact"/>
</dbReference>
<dbReference type="RefSeq" id="WP_032119049.1">
    <property type="nucleotide sequence ID" value="NZ_JACOOO010000001.1"/>
</dbReference>
<keyword evidence="5 9" id="KW-0653">Protein transport</keyword>
<comment type="subcellular location">
    <subcellularLocation>
        <location evidence="1 9">Cell membrane</location>
        <topology evidence="1 9">Multi-pass membrane protein</topology>
    </subcellularLocation>
</comment>
<dbReference type="SUPFAM" id="SSF82866">
    <property type="entry name" value="Multidrug efflux transporter AcrB transmembrane domain"/>
    <property type="match status" value="1"/>
</dbReference>
<keyword evidence="2 9" id="KW-0813">Transport</keyword>
<evidence type="ECO:0000256" key="5">
    <source>
        <dbReference type="ARBA" id="ARBA00022927"/>
    </source>
</evidence>
<evidence type="ECO:0000256" key="2">
    <source>
        <dbReference type="ARBA" id="ARBA00022448"/>
    </source>
</evidence>
<dbReference type="Gene3D" id="1.20.1640.10">
    <property type="entry name" value="Multidrug efflux transporter AcrB transmembrane domain"/>
    <property type="match status" value="1"/>
</dbReference>
<protein>
    <recommendedName>
        <fullName evidence="9">Protein-export membrane protein SecF</fullName>
    </recommendedName>
</protein>
<keyword evidence="6 9" id="KW-1133">Transmembrane helix</keyword>
<sequence>MTKIVEKSKIWFSISLIVILVGLGFMLTKGLNFGIDFKGGTKLVIELGKEYDKPEVDEIVKAIVPNAVTKTIENTQYEIKDKDLDETKTSEVFEKLKEKYSLEDSALLSQTQVGGSVGKELTRNSIIALFVACIAMLIYIAIRFKMDYGVAAVVALMHDVLITIAVYAIFDIPVNTPFIAAILTVVGYSMNDTIVIFDRIRENAKSMRRSTSTEIADKSISQTLGRSIKTTITTLFAIGAVNVFVPTVREFSFPILIGITAGAYSSIFIASPIWVKLRDGNKNKNKREKVA</sequence>
<dbReference type="NCBIfam" id="TIGR00916">
    <property type="entry name" value="2A0604s01"/>
    <property type="match status" value="1"/>
</dbReference>
<evidence type="ECO:0000256" key="1">
    <source>
        <dbReference type="ARBA" id="ARBA00004651"/>
    </source>
</evidence>
<comment type="subunit">
    <text evidence="9">Forms a complex with SecD. Part of the essential Sec protein translocation apparatus which comprises SecA, SecYEG and auxiliary proteins SecDF. Other proteins may also be involved.</text>
</comment>
<keyword evidence="12" id="KW-1185">Reference proteome</keyword>
<dbReference type="PANTHER" id="PTHR30081">
    <property type="entry name" value="PROTEIN-EXPORT MEMBRANE PROTEIN SEC"/>
    <property type="match status" value="1"/>
</dbReference>
<dbReference type="HAMAP" id="MF_01464_B">
    <property type="entry name" value="SecF_B"/>
    <property type="match status" value="1"/>
</dbReference>
<comment type="function">
    <text evidence="9">Part of the Sec protein translocase complex. Interacts with the SecYEG preprotein conducting channel. SecDF uses the proton motive force (PMF) to complete protein translocation after the ATP-dependent function of SecA.</text>
</comment>
<keyword evidence="4 9" id="KW-0812">Transmembrane</keyword>
<dbReference type="InterPro" id="IPR005665">
    <property type="entry name" value="SecF_bac"/>
</dbReference>
<dbReference type="Pfam" id="PF02355">
    <property type="entry name" value="SecD_SecF_C"/>
    <property type="match status" value="1"/>
</dbReference>
<evidence type="ECO:0000313" key="11">
    <source>
        <dbReference type="EMBL" id="MBC5627379.1"/>
    </source>
</evidence>
<accession>A0ABR7D7M3</accession>
<dbReference type="Proteomes" id="UP000596929">
    <property type="component" value="Unassembled WGS sequence"/>
</dbReference>
<comment type="caution">
    <text evidence="11">The sequence shown here is derived from an EMBL/GenBank/DDBJ whole genome shotgun (WGS) entry which is preliminary data.</text>
</comment>
<evidence type="ECO:0000256" key="6">
    <source>
        <dbReference type="ARBA" id="ARBA00022989"/>
    </source>
</evidence>
<keyword evidence="8 9" id="KW-0472">Membrane</keyword>
<dbReference type="PANTHER" id="PTHR30081:SF8">
    <property type="entry name" value="PROTEIN TRANSLOCASE SUBUNIT SECF"/>
    <property type="match status" value="1"/>
</dbReference>
<keyword evidence="7 9" id="KW-0811">Translocation</keyword>
<dbReference type="InterPro" id="IPR048634">
    <property type="entry name" value="SecD_SecF_C"/>
</dbReference>
<feature type="domain" description="Protein export membrane protein SecD/SecF C-terminal" evidence="10">
    <location>
        <begin position="104"/>
        <end position="278"/>
    </location>
</feature>
<evidence type="ECO:0000256" key="9">
    <source>
        <dbReference type="HAMAP-Rule" id="MF_01464"/>
    </source>
</evidence>
<dbReference type="EMBL" id="JACOOO010000001">
    <property type="protein sequence ID" value="MBC5627379.1"/>
    <property type="molecule type" value="Genomic_DNA"/>
</dbReference>
<reference evidence="11 12" key="1">
    <citation type="submission" date="2020-08" db="EMBL/GenBank/DDBJ databases">
        <title>Genome public.</title>
        <authorList>
            <person name="Liu C."/>
            <person name="Sun Q."/>
        </authorList>
    </citation>
    <scope>NUCLEOTIDE SEQUENCE [LARGE SCALE GENOMIC DNA]</scope>
    <source>
        <strain evidence="11 12">NSJ-6</strain>
    </source>
</reference>
<proteinExistence type="inferred from homology"/>
<evidence type="ECO:0000256" key="3">
    <source>
        <dbReference type="ARBA" id="ARBA00022475"/>
    </source>
</evidence>
<evidence type="ECO:0000256" key="8">
    <source>
        <dbReference type="ARBA" id="ARBA00023136"/>
    </source>
</evidence>
<dbReference type="Pfam" id="PF07549">
    <property type="entry name" value="Sec_GG"/>
    <property type="match status" value="1"/>
</dbReference>
<dbReference type="PRINTS" id="PR01755">
    <property type="entry name" value="SECFTRNLCASE"/>
</dbReference>
<dbReference type="InterPro" id="IPR022645">
    <property type="entry name" value="SecD/SecF_bac"/>
</dbReference>
<dbReference type="InterPro" id="IPR022646">
    <property type="entry name" value="SecD/SecF_CS"/>
</dbReference>
<keyword evidence="3 9" id="KW-1003">Cell membrane</keyword>
<evidence type="ECO:0000256" key="4">
    <source>
        <dbReference type="ARBA" id="ARBA00022692"/>
    </source>
</evidence>
<dbReference type="NCBIfam" id="TIGR00966">
    <property type="entry name" value="transloc_SecF"/>
    <property type="match status" value="1"/>
</dbReference>